<dbReference type="CDD" id="cd06588">
    <property type="entry name" value="PhnB_like"/>
    <property type="match status" value="1"/>
</dbReference>
<dbReference type="Pfam" id="PF06983">
    <property type="entry name" value="3-dmu-9_3-mt"/>
    <property type="match status" value="1"/>
</dbReference>
<dbReference type="EMBL" id="BMHP01000008">
    <property type="protein sequence ID" value="GGD96309.1"/>
    <property type="molecule type" value="Genomic_DNA"/>
</dbReference>
<evidence type="ECO:0000259" key="1">
    <source>
        <dbReference type="Pfam" id="PF06983"/>
    </source>
</evidence>
<feature type="domain" description="PhnB-like" evidence="1">
    <location>
        <begin position="4"/>
        <end position="128"/>
    </location>
</feature>
<name>A0A916ZHI9_9BACL</name>
<dbReference type="RefSeq" id="WP_188998897.1">
    <property type="nucleotide sequence ID" value="NZ_BMHP01000008.1"/>
</dbReference>
<sequence>MSKITPYIHSEDARAQAGFYIQALGGEIKSVTTFGSIPGTPEENKDKVMHMQVDVGGNELFFSDSVFGPVQSGRSISLSVAYDKDADAREAFNKLSEGGQVKFPFDAQVWGGYYGELQDKYGLNWMIVIAP</sequence>
<dbReference type="AlphaFoldDB" id="A0A916ZHI9"/>
<dbReference type="SUPFAM" id="SSF54593">
    <property type="entry name" value="Glyoxalase/Bleomycin resistance protein/Dihydroxybiphenyl dioxygenase"/>
    <property type="match status" value="1"/>
</dbReference>
<accession>A0A916ZHI9</accession>
<evidence type="ECO:0000313" key="2">
    <source>
        <dbReference type="EMBL" id="GGD96309.1"/>
    </source>
</evidence>
<gene>
    <name evidence="2" type="ORF">GCM10010911_63760</name>
</gene>
<dbReference type="InterPro" id="IPR028973">
    <property type="entry name" value="PhnB-like"/>
</dbReference>
<comment type="caution">
    <text evidence="2">The sequence shown here is derived from an EMBL/GenBank/DDBJ whole genome shotgun (WGS) entry which is preliminary data.</text>
</comment>
<dbReference type="Proteomes" id="UP000612456">
    <property type="component" value="Unassembled WGS sequence"/>
</dbReference>
<dbReference type="PANTHER" id="PTHR33990">
    <property type="entry name" value="PROTEIN YJDN-RELATED"/>
    <property type="match status" value="1"/>
</dbReference>
<dbReference type="InterPro" id="IPR029068">
    <property type="entry name" value="Glyas_Bleomycin-R_OHBP_Dase"/>
</dbReference>
<protein>
    <submittedName>
        <fullName evidence="2">VOC family protein</fullName>
    </submittedName>
</protein>
<proteinExistence type="predicted"/>
<keyword evidence="3" id="KW-1185">Reference proteome</keyword>
<organism evidence="2 3">
    <name type="scientific">Paenibacillus nasutitermitis</name>
    <dbReference type="NCBI Taxonomy" id="1652958"/>
    <lineage>
        <taxon>Bacteria</taxon>
        <taxon>Bacillati</taxon>
        <taxon>Bacillota</taxon>
        <taxon>Bacilli</taxon>
        <taxon>Bacillales</taxon>
        <taxon>Paenibacillaceae</taxon>
        <taxon>Paenibacillus</taxon>
    </lineage>
</organism>
<evidence type="ECO:0000313" key="3">
    <source>
        <dbReference type="Proteomes" id="UP000612456"/>
    </source>
</evidence>
<dbReference type="Gene3D" id="3.10.180.10">
    <property type="entry name" value="2,3-Dihydroxybiphenyl 1,2-Dioxygenase, domain 1"/>
    <property type="match status" value="1"/>
</dbReference>
<reference evidence="2" key="2">
    <citation type="submission" date="2020-09" db="EMBL/GenBank/DDBJ databases">
        <authorList>
            <person name="Sun Q."/>
            <person name="Zhou Y."/>
        </authorList>
    </citation>
    <scope>NUCLEOTIDE SEQUENCE</scope>
    <source>
        <strain evidence="2">CGMCC 1.15178</strain>
    </source>
</reference>
<dbReference type="PANTHER" id="PTHR33990:SF1">
    <property type="entry name" value="PROTEIN YJDN"/>
    <property type="match status" value="1"/>
</dbReference>
<reference evidence="2" key="1">
    <citation type="journal article" date="2014" name="Int. J. Syst. Evol. Microbiol.">
        <title>Complete genome sequence of Corynebacterium casei LMG S-19264T (=DSM 44701T), isolated from a smear-ripened cheese.</title>
        <authorList>
            <consortium name="US DOE Joint Genome Institute (JGI-PGF)"/>
            <person name="Walter F."/>
            <person name="Albersmeier A."/>
            <person name="Kalinowski J."/>
            <person name="Ruckert C."/>
        </authorList>
    </citation>
    <scope>NUCLEOTIDE SEQUENCE</scope>
    <source>
        <strain evidence="2">CGMCC 1.15178</strain>
    </source>
</reference>